<sequence>YTATWWWIAHAKLQREKKHKGHFIIPIFAYSDGVELSRYCGDKELNPVNMTVGNYDAWVRCKPSMGVVRAIALLPSRLKYTGSETSHQRTEQRIRANEVQQEVNKEAFKDIGKLYKKGIEIVCPDGKIRWGHPILASWIADYMEYTKLFSILNKTCPA</sequence>
<proteinExistence type="predicted"/>
<feature type="non-terminal residue" evidence="1">
    <location>
        <position position="1"/>
    </location>
</feature>
<dbReference type="EMBL" id="ML119835">
    <property type="protein sequence ID" value="RPA73063.1"/>
    <property type="molecule type" value="Genomic_DNA"/>
</dbReference>
<evidence type="ECO:0000313" key="1">
    <source>
        <dbReference type="EMBL" id="RPA73063.1"/>
    </source>
</evidence>
<dbReference type="AlphaFoldDB" id="A0A3N4HG30"/>
<dbReference type="InterPro" id="IPR041078">
    <property type="entry name" value="Plavaka"/>
</dbReference>
<accession>A0A3N4HG30</accession>
<gene>
    <name evidence="1" type="ORF">BJ508DRAFT_341943</name>
</gene>
<dbReference type="OrthoDB" id="2418900at2759"/>
<dbReference type="Proteomes" id="UP000275078">
    <property type="component" value="Unassembled WGS sequence"/>
</dbReference>
<keyword evidence="2" id="KW-1185">Reference proteome</keyword>
<reference evidence="1 2" key="1">
    <citation type="journal article" date="2018" name="Nat. Ecol. Evol.">
        <title>Pezizomycetes genomes reveal the molecular basis of ectomycorrhizal truffle lifestyle.</title>
        <authorList>
            <person name="Murat C."/>
            <person name="Payen T."/>
            <person name="Noel B."/>
            <person name="Kuo A."/>
            <person name="Morin E."/>
            <person name="Chen J."/>
            <person name="Kohler A."/>
            <person name="Krizsan K."/>
            <person name="Balestrini R."/>
            <person name="Da Silva C."/>
            <person name="Montanini B."/>
            <person name="Hainaut M."/>
            <person name="Levati E."/>
            <person name="Barry K.W."/>
            <person name="Belfiori B."/>
            <person name="Cichocki N."/>
            <person name="Clum A."/>
            <person name="Dockter R.B."/>
            <person name="Fauchery L."/>
            <person name="Guy J."/>
            <person name="Iotti M."/>
            <person name="Le Tacon F."/>
            <person name="Lindquist E.A."/>
            <person name="Lipzen A."/>
            <person name="Malagnac F."/>
            <person name="Mello A."/>
            <person name="Molinier V."/>
            <person name="Miyauchi S."/>
            <person name="Poulain J."/>
            <person name="Riccioni C."/>
            <person name="Rubini A."/>
            <person name="Sitrit Y."/>
            <person name="Splivallo R."/>
            <person name="Traeger S."/>
            <person name="Wang M."/>
            <person name="Zifcakova L."/>
            <person name="Wipf D."/>
            <person name="Zambonelli A."/>
            <person name="Paolocci F."/>
            <person name="Nowrousian M."/>
            <person name="Ottonello S."/>
            <person name="Baldrian P."/>
            <person name="Spatafora J.W."/>
            <person name="Henrissat B."/>
            <person name="Nagy L.G."/>
            <person name="Aury J.M."/>
            <person name="Wincker P."/>
            <person name="Grigoriev I.V."/>
            <person name="Bonfante P."/>
            <person name="Martin F.M."/>
        </authorList>
    </citation>
    <scope>NUCLEOTIDE SEQUENCE [LARGE SCALE GENOMIC DNA]</scope>
    <source>
        <strain evidence="1 2">RN42</strain>
    </source>
</reference>
<evidence type="ECO:0000313" key="2">
    <source>
        <dbReference type="Proteomes" id="UP000275078"/>
    </source>
</evidence>
<name>A0A3N4HG30_ASCIM</name>
<protein>
    <submittedName>
        <fullName evidence="1">Uncharacterized protein</fullName>
    </submittedName>
</protein>
<dbReference type="Pfam" id="PF18759">
    <property type="entry name" value="Plavaka"/>
    <property type="match status" value="1"/>
</dbReference>
<dbReference type="STRING" id="1160509.A0A3N4HG30"/>
<organism evidence="1 2">
    <name type="scientific">Ascobolus immersus RN42</name>
    <dbReference type="NCBI Taxonomy" id="1160509"/>
    <lineage>
        <taxon>Eukaryota</taxon>
        <taxon>Fungi</taxon>
        <taxon>Dikarya</taxon>
        <taxon>Ascomycota</taxon>
        <taxon>Pezizomycotina</taxon>
        <taxon>Pezizomycetes</taxon>
        <taxon>Pezizales</taxon>
        <taxon>Ascobolaceae</taxon>
        <taxon>Ascobolus</taxon>
    </lineage>
</organism>